<evidence type="ECO:0000259" key="1">
    <source>
        <dbReference type="PROSITE" id="PS51704"/>
    </source>
</evidence>
<protein>
    <submittedName>
        <fullName evidence="2">Glycerophosphodiester phosphodiesterase</fullName>
    </submittedName>
</protein>
<dbReference type="Gene3D" id="3.20.20.190">
    <property type="entry name" value="Phosphatidylinositol (PI) phosphodiesterase"/>
    <property type="match status" value="1"/>
</dbReference>
<keyword evidence="3" id="KW-1185">Reference proteome</keyword>
<accession>A0ABY0IH96</accession>
<sequence>MEFYLDTYIAHRGLHCHECPECPENSLAAFQEAVNHGYAIELDVHLSSDGHVMVFHDETLTRMTGSNGKVSQYTLKSLKELRLAKGDEEIPTLKEVLDLVQGKVPLVIEIKVIDHDGVLEAEVMKLLHNYDGDYAIQSFNPMTLKWLRKHYPSLTLGLLVTRDFSDTKLSRLKQRILANMTFIPVIRPNYIGLDIDTYSKIQLQIIKRFTFNHLVFWTVRTKEQMRTAKRLGANIIFENIKP</sequence>
<evidence type="ECO:0000313" key="2">
    <source>
        <dbReference type="EMBL" id="RZF22318.1"/>
    </source>
</evidence>
<proteinExistence type="predicted"/>
<name>A0ABY0IH96_9BACT</name>
<organism evidence="2 3">
    <name type="scientific">Halobacteriovorax vibrionivorans</name>
    <dbReference type="NCBI Taxonomy" id="2152716"/>
    <lineage>
        <taxon>Bacteria</taxon>
        <taxon>Pseudomonadati</taxon>
        <taxon>Bdellovibrionota</taxon>
        <taxon>Bacteriovoracia</taxon>
        <taxon>Bacteriovoracales</taxon>
        <taxon>Halobacteriovoraceae</taxon>
        <taxon>Halobacteriovorax</taxon>
    </lineage>
</organism>
<evidence type="ECO:0000313" key="3">
    <source>
        <dbReference type="Proteomes" id="UP000443582"/>
    </source>
</evidence>
<dbReference type="Pfam" id="PF03009">
    <property type="entry name" value="GDPD"/>
    <property type="match status" value="1"/>
</dbReference>
<dbReference type="PANTHER" id="PTHR46211">
    <property type="entry name" value="GLYCEROPHOSPHORYL DIESTER PHOSPHODIESTERASE"/>
    <property type="match status" value="1"/>
</dbReference>
<feature type="domain" description="GP-PDE" evidence="1">
    <location>
        <begin position="6"/>
        <end position="242"/>
    </location>
</feature>
<dbReference type="InterPro" id="IPR030395">
    <property type="entry name" value="GP_PDE_dom"/>
</dbReference>
<dbReference type="RefSeq" id="WP_114705263.1">
    <property type="nucleotide sequence ID" value="NZ_QDKL01000001.1"/>
</dbReference>
<dbReference type="InterPro" id="IPR017946">
    <property type="entry name" value="PLC-like_Pdiesterase_TIM-brl"/>
</dbReference>
<dbReference type="SUPFAM" id="SSF51695">
    <property type="entry name" value="PLC-like phosphodiesterases"/>
    <property type="match status" value="1"/>
</dbReference>
<comment type="caution">
    <text evidence="2">The sequence shown here is derived from an EMBL/GenBank/DDBJ whole genome shotgun (WGS) entry which is preliminary data.</text>
</comment>
<dbReference type="PROSITE" id="PS51704">
    <property type="entry name" value="GP_PDE"/>
    <property type="match status" value="1"/>
</dbReference>
<dbReference type="Proteomes" id="UP000443582">
    <property type="component" value="Unassembled WGS sequence"/>
</dbReference>
<gene>
    <name evidence="2" type="ORF">DAY19_00695</name>
</gene>
<dbReference type="EMBL" id="QDKL01000001">
    <property type="protein sequence ID" value="RZF22318.1"/>
    <property type="molecule type" value="Genomic_DNA"/>
</dbReference>
<dbReference type="PANTHER" id="PTHR46211:SF1">
    <property type="entry name" value="GLYCEROPHOSPHODIESTER PHOSPHODIESTERASE, CYTOPLASMIC"/>
    <property type="match status" value="1"/>
</dbReference>
<reference evidence="3" key="1">
    <citation type="journal article" date="2019" name="Int. J. Syst. Evol. Microbiol.">
        <title>Halobacteriovorax valvorus sp. nov., a novel prokaryotic predator isolated from coastal seawater of China.</title>
        <authorList>
            <person name="Chen M.-X."/>
        </authorList>
    </citation>
    <scope>NUCLEOTIDE SEQUENCE [LARGE SCALE GENOMIC DNA]</scope>
    <source>
        <strain evidence="3">BL9</strain>
    </source>
</reference>